<gene>
    <name evidence="1" type="ORF">J2W40_000775</name>
</gene>
<evidence type="ECO:0000313" key="1">
    <source>
        <dbReference type="EMBL" id="MDR7153972.1"/>
    </source>
</evidence>
<keyword evidence="2" id="KW-1185">Reference proteome</keyword>
<proteinExistence type="predicted"/>
<comment type="caution">
    <text evidence="1">The sequence shown here is derived from an EMBL/GenBank/DDBJ whole genome shotgun (WGS) entry which is preliminary data.</text>
</comment>
<organism evidence="1 2">
    <name type="scientific">Sphingobium xenophagum</name>
    <dbReference type="NCBI Taxonomy" id="121428"/>
    <lineage>
        <taxon>Bacteria</taxon>
        <taxon>Pseudomonadati</taxon>
        <taxon>Pseudomonadota</taxon>
        <taxon>Alphaproteobacteria</taxon>
        <taxon>Sphingomonadales</taxon>
        <taxon>Sphingomonadaceae</taxon>
        <taxon>Sphingobium</taxon>
    </lineage>
</organism>
<dbReference type="EMBL" id="JAVDWV010000003">
    <property type="protein sequence ID" value="MDR7153972.1"/>
    <property type="molecule type" value="Genomic_DNA"/>
</dbReference>
<name>A0ABU1WXD4_SPHXE</name>
<evidence type="ECO:0000313" key="2">
    <source>
        <dbReference type="Proteomes" id="UP001267638"/>
    </source>
</evidence>
<dbReference type="Proteomes" id="UP001267638">
    <property type="component" value="Unassembled WGS sequence"/>
</dbReference>
<reference evidence="1 2" key="1">
    <citation type="submission" date="2023-07" db="EMBL/GenBank/DDBJ databases">
        <title>Sorghum-associated microbial communities from plants grown in Nebraska, USA.</title>
        <authorList>
            <person name="Schachtman D."/>
        </authorList>
    </citation>
    <scope>NUCLEOTIDE SEQUENCE [LARGE SCALE GENOMIC DNA]</scope>
    <source>
        <strain evidence="1 2">4256</strain>
    </source>
</reference>
<sequence length="67" mass="7241">MASERMMLAIGTLERAIGRLEQDVTHFVAAIPPPAPPDTPQIDLPAAREALRSLDQLIDDLKAKAHG</sequence>
<dbReference type="RefSeq" id="WP_310222076.1">
    <property type="nucleotide sequence ID" value="NZ_JAVDWV010000003.1"/>
</dbReference>
<accession>A0ABU1WXD4</accession>
<protein>
    <submittedName>
        <fullName evidence="1">Uncharacterized protein</fullName>
    </submittedName>
</protein>